<dbReference type="Proteomes" id="UP001208935">
    <property type="component" value="Unassembled WGS sequence"/>
</dbReference>
<gene>
    <name evidence="2" type="ORF">D5039_15775</name>
</gene>
<evidence type="ECO:0000256" key="1">
    <source>
        <dbReference type="SAM" id="MobiDB-lite"/>
    </source>
</evidence>
<keyword evidence="3" id="KW-1185">Reference proteome</keyword>
<name>A0ABT3KW47_9BURK</name>
<feature type="region of interest" description="Disordered" evidence="1">
    <location>
        <begin position="88"/>
        <end position="111"/>
    </location>
</feature>
<evidence type="ECO:0000313" key="3">
    <source>
        <dbReference type="Proteomes" id="UP001208935"/>
    </source>
</evidence>
<accession>A0ABT3KW47</accession>
<organism evidence="2 3">
    <name type="scientific">Verminephrobacter aporrectodeae subsp. tuberculatae</name>
    <dbReference type="NCBI Taxonomy" id="1110392"/>
    <lineage>
        <taxon>Bacteria</taxon>
        <taxon>Pseudomonadati</taxon>
        <taxon>Pseudomonadota</taxon>
        <taxon>Betaproteobacteria</taxon>
        <taxon>Burkholderiales</taxon>
        <taxon>Comamonadaceae</taxon>
        <taxon>Verminephrobacter</taxon>
    </lineage>
</organism>
<evidence type="ECO:0000313" key="2">
    <source>
        <dbReference type="EMBL" id="MCW5322558.1"/>
    </source>
</evidence>
<proteinExistence type="predicted"/>
<reference evidence="3" key="1">
    <citation type="submission" date="2023-07" db="EMBL/GenBank/DDBJ databases">
        <title>Verminephrobacter genomes.</title>
        <authorList>
            <person name="Lund M.B."/>
        </authorList>
    </citation>
    <scope>NUCLEOTIDE SEQUENCE [LARGE SCALE GENOMIC DNA]</scope>
    <source>
        <strain evidence="3">AtM5-05</strain>
    </source>
</reference>
<evidence type="ECO:0008006" key="4">
    <source>
        <dbReference type="Google" id="ProtNLM"/>
    </source>
</evidence>
<comment type="caution">
    <text evidence="2">The sequence shown here is derived from an EMBL/GenBank/DDBJ whole genome shotgun (WGS) entry which is preliminary data.</text>
</comment>
<sequence>MYESEGAVAGPERGWVDHQEMVVSMDETRLTTIAQIEQFLAASAVVQFTPSQDDEEHGDLRDGRGAAVTGRRRCINPGAHDALAFAPKTAPVPTSTASANGRDANPVYRSN</sequence>
<protein>
    <recommendedName>
        <fullName evidence="4">PDZ domain-containing protein</fullName>
    </recommendedName>
</protein>
<dbReference type="EMBL" id="QZCW01000003">
    <property type="protein sequence ID" value="MCW5322558.1"/>
    <property type="molecule type" value="Genomic_DNA"/>
</dbReference>